<reference evidence="7 8" key="1">
    <citation type="submission" date="2022-10" db="EMBL/GenBank/DDBJ databases">
        <title>Host association and intracellularity evolved multiple times independently in the Rickettsiales.</title>
        <authorList>
            <person name="Castelli M."/>
            <person name="Nardi T."/>
            <person name="Gammuto L."/>
            <person name="Bellinzona G."/>
            <person name="Sabaneyeva E."/>
            <person name="Potekhin A."/>
            <person name="Serra V."/>
            <person name="Petroni G."/>
            <person name="Sassera D."/>
        </authorList>
    </citation>
    <scope>NUCLEOTIDE SEQUENCE [LARGE SCALE GENOMIC DNA]</scope>
    <source>
        <strain evidence="7 8">Kr 154-4</strain>
    </source>
</reference>
<evidence type="ECO:0000256" key="5">
    <source>
        <dbReference type="SAM" id="Phobius"/>
    </source>
</evidence>
<feature type="domain" description="CBS" evidence="6">
    <location>
        <begin position="368"/>
        <end position="424"/>
    </location>
</feature>
<feature type="transmembrane region" description="Helical" evidence="5">
    <location>
        <begin position="12"/>
        <end position="36"/>
    </location>
</feature>
<dbReference type="SMART" id="SM00116">
    <property type="entry name" value="CBS"/>
    <property type="match status" value="2"/>
</dbReference>
<dbReference type="InterPro" id="IPR000644">
    <property type="entry name" value="CBS_dom"/>
</dbReference>
<evidence type="ECO:0000313" key="8">
    <source>
        <dbReference type="Proteomes" id="UP001326613"/>
    </source>
</evidence>
<evidence type="ECO:0000256" key="3">
    <source>
        <dbReference type="ARBA" id="ARBA00023122"/>
    </source>
</evidence>
<keyword evidence="3 4" id="KW-0129">CBS domain</keyword>
<organism evidence="7 8">
    <name type="scientific">Candidatus Trichorickettsia mobilis</name>
    <dbReference type="NCBI Taxonomy" id="1346319"/>
    <lineage>
        <taxon>Bacteria</taxon>
        <taxon>Pseudomonadati</taxon>
        <taxon>Pseudomonadota</taxon>
        <taxon>Alphaproteobacteria</taxon>
        <taxon>Rickettsiales</taxon>
        <taxon>Rickettsiaceae</taxon>
        <taxon>Rickettsieae</taxon>
        <taxon>Candidatus Trichorickettsia</taxon>
    </lineage>
</organism>
<dbReference type="InterPro" id="IPR005496">
    <property type="entry name" value="Integral_membrane_TerC"/>
</dbReference>
<feature type="transmembrane region" description="Helical" evidence="5">
    <location>
        <begin position="125"/>
        <end position="148"/>
    </location>
</feature>
<feature type="transmembrane region" description="Helical" evidence="5">
    <location>
        <begin position="184"/>
        <end position="201"/>
    </location>
</feature>
<evidence type="ECO:0000256" key="1">
    <source>
        <dbReference type="ARBA" id="ARBA00006337"/>
    </source>
</evidence>
<dbReference type="PANTHER" id="PTHR22777:SF30">
    <property type="entry name" value="UPF0053 PROTEIN YEGH"/>
    <property type="match status" value="1"/>
</dbReference>
<keyword evidence="8" id="KW-1185">Reference proteome</keyword>
<dbReference type="PROSITE" id="PS51371">
    <property type="entry name" value="CBS"/>
    <property type="match status" value="2"/>
</dbReference>
<comment type="similarity">
    <text evidence="1">Belongs to the UPF0053 family.</text>
</comment>
<feature type="transmembrane region" description="Helical" evidence="5">
    <location>
        <begin position="48"/>
        <end position="68"/>
    </location>
</feature>
<dbReference type="RefSeq" id="WP_323738426.1">
    <property type="nucleotide sequence ID" value="NZ_CP112932.1"/>
</dbReference>
<evidence type="ECO:0000256" key="4">
    <source>
        <dbReference type="PROSITE-ProRule" id="PRU00703"/>
    </source>
</evidence>
<protein>
    <submittedName>
        <fullName evidence="7">TerC family protein</fullName>
    </submittedName>
</protein>
<name>A0ABZ0UQN4_9RICK</name>
<dbReference type="Pfam" id="PF00571">
    <property type="entry name" value="CBS"/>
    <property type="match status" value="1"/>
</dbReference>
<dbReference type="SUPFAM" id="SSF54631">
    <property type="entry name" value="CBS-domain pair"/>
    <property type="match status" value="1"/>
</dbReference>
<sequence>MEWITTPTMLAGLFTLIILEIILGIDNLIFIAILANKLPQKQQKSARVIGLGFALILRIIMLTGVSWIATLTDPYIHILEKALSGRDLILLTGGVFLLFKATMELHERLEGYHNEDSKISGSASFWNIVVQIIVIDAVFSIDSVITAVGMVSELSVMIASVVISVILMLIASTPLTNFINRHPTLIILCLGFLLMIGFSLVTEGLGYHVPKGYVYAAIAFSVFIELFNQCSMSKRRKTLTKARLRAKTAAVIHRLLGGKINLNNEDLIAIAGVKTEAVTFNADERNMIGGILSLAELPTKSIMTTCDKLYTISIQADINTIKAKLLDSPFSKIIVVQDTSIEPIGIIDKKTILNTLISNNEISISSVLKQSALTVKENTPVLDMLNALKKAKTSIAFVTNAAGNFVGIVTITDIIETIAGDIPE</sequence>
<evidence type="ECO:0000313" key="7">
    <source>
        <dbReference type="EMBL" id="WPY00349.1"/>
    </source>
</evidence>
<evidence type="ECO:0000256" key="2">
    <source>
        <dbReference type="ARBA" id="ARBA00022737"/>
    </source>
</evidence>
<dbReference type="Proteomes" id="UP001326613">
    <property type="component" value="Chromosome"/>
</dbReference>
<feature type="transmembrane region" description="Helical" evidence="5">
    <location>
        <begin position="88"/>
        <end position="105"/>
    </location>
</feature>
<proteinExistence type="inferred from homology"/>
<dbReference type="PANTHER" id="PTHR22777">
    <property type="entry name" value="HEMOLYSIN-RELATED"/>
    <property type="match status" value="1"/>
</dbReference>
<evidence type="ECO:0000259" key="6">
    <source>
        <dbReference type="PROSITE" id="PS51371"/>
    </source>
</evidence>
<feature type="transmembrane region" description="Helical" evidence="5">
    <location>
        <begin position="154"/>
        <end position="172"/>
    </location>
</feature>
<gene>
    <name evidence="7" type="ORF">Trichorick_00221</name>
</gene>
<dbReference type="EMBL" id="CP112932">
    <property type="protein sequence ID" value="WPY00349.1"/>
    <property type="molecule type" value="Genomic_DNA"/>
</dbReference>
<dbReference type="CDD" id="cd04590">
    <property type="entry name" value="CBS_pair_CorC_HlyC_assoc"/>
    <property type="match status" value="1"/>
</dbReference>
<dbReference type="Gene3D" id="3.10.580.10">
    <property type="entry name" value="CBS-domain"/>
    <property type="match status" value="1"/>
</dbReference>
<dbReference type="InterPro" id="IPR044751">
    <property type="entry name" value="Ion_transp-like_CBS"/>
</dbReference>
<dbReference type="Pfam" id="PF03741">
    <property type="entry name" value="TerC"/>
    <property type="match status" value="1"/>
</dbReference>
<dbReference type="InterPro" id="IPR046342">
    <property type="entry name" value="CBS_dom_sf"/>
</dbReference>
<feature type="transmembrane region" description="Helical" evidence="5">
    <location>
        <begin position="213"/>
        <end position="231"/>
    </location>
</feature>
<accession>A0ABZ0UQN4</accession>
<keyword evidence="2" id="KW-0677">Repeat</keyword>
<keyword evidence="5" id="KW-0812">Transmembrane</keyword>
<keyword evidence="5" id="KW-0472">Membrane</keyword>
<feature type="domain" description="CBS" evidence="6">
    <location>
        <begin position="303"/>
        <end position="362"/>
    </location>
</feature>
<keyword evidence="5" id="KW-1133">Transmembrane helix</keyword>